<dbReference type="GO" id="GO:0004828">
    <property type="term" value="F:serine-tRNA ligase activity"/>
    <property type="evidence" value="ECO:0007669"/>
    <property type="project" value="UniProtKB-EC"/>
</dbReference>
<dbReference type="PIRSF" id="PIRSF001529">
    <property type="entry name" value="Ser-tRNA-synth_IIa"/>
    <property type="match status" value="1"/>
</dbReference>
<comment type="caution">
    <text evidence="12">The sequence shown here is derived from an EMBL/GenBank/DDBJ whole genome shotgun (WGS) entry which is preliminary data.</text>
</comment>
<dbReference type="InterPro" id="IPR042103">
    <property type="entry name" value="SerRS_1_N_sf"/>
</dbReference>
<evidence type="ECO:0000256" key="8">
    <source>
        <dbReference type="PIRSR" id="PIRSR001529-1"/>
    </source>
</evidence>
<dbReference type="Proteomes" id="UP001162131">
    <property type="component" value="Unassembled WGS sequence"/>
</dbReference>
<evidence type="ECO:0000256" key="3">
    <source>
        <dbReference type="ARBA" id="ARBA00022741"/>
    </source>
</evidence>
<dbReference type="Gene3D" id="3.30.930.10">
    <property type="entry name" value="Bira Bifunctional Protein, Domain 2"/>
    <property type="match status" value="1"/>
</dbReference>
<evidence type="ECO:0000259" key="11">
    <source>
        <dbReference type="PROSITE" id="PS50862"/>
    </source>
</evidence>
<dbReference type="InterPro" id="IPR033729">
    <property type="entry name" value="SerRS_core"/>
</dbReference>
<keyword evidence="13" id="KW-1185">Reference proteome</keyword>
<organism evidence="12 13">
    <name type="scientific">Blepharisma stoltei</name>
    <dbReference type="NCBI Taxonomy" id="1481888"/>
    <lineage>
        <taxon>Eukaryota</taxon>
        <taxon>Sar</taxon>
        <taxon>Alveolata</taxon>
        <taxon>Ciliophora</taxon>
        <taxon>Postciliodesmatophora</taxon>
        <taxon>Heterotrichea</taxon>
        <taxon>Heterotrichida</taxon>
        <taxon>Blepharismidae</taxon>
        <taxon>Blepharisma</taxon>
    </lineage>
</organism>
<dbReference type="InterPro" id="IPR006195">
    <property type="entry name" value="aa-tRNA-synth_II"/>
</dbReference>
<dbReference type="PROSITE" id="PS50862">
    <property type="entry name" value="AA_TRNA_LIGASE_II"/>
    <property type="match status" value="1"/>
</dbReference>
<evidence type="ECO:0000256" key="5">
    <source>
        <dbReference type="ARBA" id="ARBA00022917"/>
    </source>
</evidence>
<keyword evidence="4 9" id="KW-0067">ATP-binding</keyword>
<accession>A0AAU9JKJ2</accession>
<feature type="domain" description="Aminoacyl-transfer RNA synthetases class-II family profile" evidence="11">
    <location>
        <begin position="197"/>
        <end position="418"/>
    </location>
</feature>
<reference evidence="12" key="1">
    <citation type="submission" date="2021-09" db="EMBL/GenBank/DDBJ databases">
        <authorList>
            <consortium name="AG Swart"/>
            <person name="Singh M."/>
            <person name="Singh A."/>
            <person name="Seah K."/>
            <person name="Emmerich C."/>
        </authorList>
    </citation>
    <scope>NUCLEOTIDE SEQUENCE</scope>
    <source>
        <strain evidence="12">ATCC30299</strain>
    </source>
</reference>
<dbReference type="AlphaFoldDB" id="A0AAU9JKJ2"/>
<dbReference type="Gene3D" id="1.10.287.40">
    <property type="entry name" value="Serine-tRNA synthetase, tRNA binding domain"/>
    <property type="match status" value="1"/>
</dbReference>
<dbReference type="PANTHER" id="PTHR11778">
    <property type="entry name" value="SERYL-TRNA SYNTHETASE"/>
    <property type="match status" value="1"/>
</dbReference>
<proteinExistence type="predicted"/>
<dbReference type="EMBL" id="CAJZBQ010000037">
    <property type="protein sequence ID" value="CAG9325024.1"/>
    <property type="molecule type" value="Genomic_DNA"/>
</dbReference>
<dbReference type="CDD" id="cd00770">
    <property type="entry name" value="SerRS_core"/>
    <property type="match status" value="1"/>
</dbReference>
<dbReference type="Pfam" id="PF00587">
    <property type="entry name" value="tRNA-synt_2b"/>
    <property type="match status" value="1"/>
</dbReference>
<feature type="binding site" evidence="8">
    <location>
        <position position="241"/>
    </location>
    <ligand>
        <name>L-serine</name>
        <dbReference type="ChEBI" id="CHEBI:33384"/>
    </ligand>
</feature>
<dbReference type="SUPFAM" id="SSF55681">
    <property type="entry name" value="Class II aaRS and biotin synthetases"/>
    <property type="match status" value="1"/>
</dbReference>
<name>A0AAU9JKJ2_9CILI</name>
<keyword evidence="10" id="KW-0175">Coiled coil</keyword>
<dbReference type="EC" id="6.1.1.11" evidence="1"/>
<dbReference type="GO" id="GO:0006434">
    <property type="term" value="P:seryl-tRNA aminoacylation"/>
    <property type="evidence" value="ECO:0007669"/>
    <property type="project" value="InterPro"/>
</dbReference>
<evidence type="ECO:0000256" key="7">
    <source>
        <dbReference type="ARBA" id="ARBA00031113"/>
    </source>
</evidence>
<keyword evidence="2" id="KW-0436">Ligase</keyword>
<keyword evidence="3" id="KW-0547">Nucleotide-binding</keyword>
<evidence type="ECO:0000256" key="6">
    <source>
        <dbReference type="ARBA" id="ARBA00023146"/>
    </source>
</evidence>
<dbReference type="NCBIfam" id="TIGR00414">
    <property type="entry name" value="serS"/>
    <property type="match status" value="1"/>
</dbReference>
<dbReference type="InterPro" id="IPR002317">
    <property type="entry name" value="Ser-tRNA-ligase_type_1"/>
</dbReference>
<feature type="binding site" evidence="8">
    <location>
        <position position="294"/>
    </location>
    <ligand>
        <name>L-serine</name>
        <dbReference type="ChEBI" id="CHEBI:33384"/>
    </ligand>
</feature>
<feature type="binding site" evidence="8">
    <location>
        <position position="391"/>
    </location>
    <ligand>
        <name>L-serine</name>
        <dbReference type="ChEBI" id="CHEBI:33384"/>
    </ligand>
</feature>
<dbReference type="InterPro" id="IPR010978">
    <property type="entry name" value="tRNA-bd_arm"/>
</dbReference>
<feature type="site" description="Important for serine binding" evidence="8">
    <location>
        <position position="393"/>
    </location>
</feature>
<keyword evidence="5" id="KW-0648">Protein biosynthesis</keyword>
<evidence type="ECO:0000313" key="13">
    <source>
        <dbReference type="Proteomes" id="UP001162131"/>
    </source>
</evidence>
<evidence type="ECO:0000256" key="2">
    <source>
        <dbReference type="ARBA" id="ARBA00022598"/>
    </source>
</evidence>
<protein>
    <recommendedName>
        <fullName evidence="1">serine--tRNA ligase</fullName>
        <ecNumber evidence="1">6.1.1.11</ecNumber>
    </recommendedName>
    <alternativeName>
        <fullName evidence="7">Seryl-tRNA synthetase</fullName>
    </alternativeName>
</protein>
<feature type="coiled-coil region" evidence="10">
    <location>
        <begin position="89"/>
        <end position="116"/>
    </location>
</feature>
<evidence type="ECO:0000256" key="4">
    <source>
        <dbReference type="ARBA" id="ARBA00022840"/>
    </source>
</evidence>
<evidence type="ECO:0000256" key="10">
    <source>
        <dbReference type="SAM" id="Coils"/>
    </source>
</evidence>
<dbReference type="InterPro" id="IPR045864">
    <property type="entry name" value="aa-tRNA-synth_II/BPL/LPL"/>
</dbReference>
<keyword evidence="6" id="KW-0030">Aminoacyl-tRNA synthetase</keyword>
<evidence type="ECO:0000313" key="12">
    <source>
        <dbReference type="EMBL" id="CAG9325024.1"/>
    </source>
</evidence>
<dbReference type="SUPFAM" id="SSF46589">
    <property type="entry name" value="tRNA-binding arm"/>
    <property type="match status" value="1"/>
</dbReference>
<dbReference type="GO" id="GO:0005524">
    <property type="term" value="F:ATP binding"/>
    <property type="evidence" value="ECO:0007669"/>
    <property type="project" value="UniProtKB-KW"/>
</dbReference>
<evidence type="ECO:0000256" key="1">
    <source>
        <dbReference type="ARBA" id="ARBA00012840"/>
    </source>
</evidence>
<dbReference type="PRINTS" id="PR00981">
    <property type="entry name" value="TRNASYNTHSER"/>
</dbReference>
<sequence>MMRHFSQVASKLRYGSIKFDFKNLKEILPYHIQNIKNRSANANAQRTVDLWELYKTQLHDLEMLRKKRNLHSEKKPLSEDEKAEHKKLARVHKQEVATQEANLEKLENELMEEALKIPNLTHPDVPIGDQPHQLALHGKIPKFDFKIKDHLELGALHNLFDFDSAAKITNSKFVYLKNEAALIELGLINWAMQNVVKKGFTPITTPDICKQEIASGCGFQPRDPSGQMYNLADNKLCLIGTAEISIAGMFAETVINADKLPMKYAGFSHCFRMEAGRGQVSKGLYRLHQFSKVEMFAFTTPEESDKTHEEMLSIEIELLNSLKLPFRVLDMPSTDLGASAYRKYDIEIWMPSREDWGEVTSTSNCRDYQALRLNSFYLDKSGEKKHVHTVNGTACAVPRVLLGLLEHGQKKDGTIELPECLHKYVGFSHISPLNKA</sequence>
<gene>
    <name evidence="12" type="ORF">BSTOLATCC_MIC37770</name>
</gene>
<feature type="binding site" evidence="8">
    <location>
        <position position="272"/>
    </location>
    <ligand>
        <name>L-serine</name>
        <dbReference type="ChEBI" id="CHEBI:33384"/>
    </ligand>
</feature>
<dbReference type="InterPro" id="IPR002314">
    <property type="entry name" value="aa-tRNA-synt_IIb"/>
</dbReference>
<evidence type="ECO:0000256" key="9">
    <source>
        <dbReference type="PIRSR" id="PIRSR001529-2"/>
    </source>
</evidence>
<feature type="binding site" evidence="9">
    <location>
        <begin position="358"/>
        <end position="361"/>
    </location>
    <ligand>
        <name>ATP</name>
        <dbReference type="ChEBI" id="CHEBI:30616"/>
    </ligand>
</feature>
<feature type="binding site" evidence="9">
    <location>
        <begin position="272"/>
        <end position="274"/>
    </location>
    <ligand>
        <name>ATP</name>
        <dbReference type="ChEBI" id="CHEBI:30616"/>
    </ligand>
</feature>